<reference evidence="13 14" key="2">
    <citation type="submission" date="2020-04" db="EMBL/GenBank/DDBJ databases">
        <title>Complete genome sequence of Alteromonas pelagimontana 5.12T.</title>
        <authorList>
            <person name="Sinha R.K."/>
            <person name="Krishnan K.P."/>
            <person name="Kurian J.P."/>
        </authorList>
    </citation>
    <scope>NUCLEOTIDE SEQUENCE [LARGE SCALE GENOMIC DNA]</scope>
    <source>
        <strain evidence="13 14">5.12</strain>
    </source>
</reference>
<evidence type="ECO:0000256" key="2">
    <source>
        <dbReference type="ARBA" id="ARBA00006555"/>
    </source>
</evidence>
<dbReference type="PANTHER" id="PTHR33446">
    <property type="entry name" value="PROTEIN TONB-RELATED"/>
    <property type="match status" value="1"/>
</dbReference>
<dbReference type="Gene3D" id="1.25.40.10">
    <property type="entry name" value="Tetratricopeptide repeat domain"/>
    <property type="match status" value="1"/>
</dbReference>
<evidence type="ECO:0000256" key="6">
    <source>
        <dbReference type="ARBA" id="ARBA00022692"/>
    </source>
</evidence>
<name>A0A6M4MDR2_9ALTE</name>
<keyword evidence="7 10" id="KW-0653">Protein transport</keyword>
<comment type="function">
    <text evidence="10">Interacts with outer membrane receptor proteins that carry out high-affinity binding and energy dependent uptake into the periplasmic space of specific substrates. It could act to transduce energy from the cytoplasmic membrane to specific energy-requiring processes in the outer membrane, resulting in the release into the periplasm of ligands bound by these outer membrane proteins.</text>
</comment>
<dbReference type="InterPro" id="IPR006260">
    <property type="entry name" value="TonB/TolA_C"/>
</dbReference>
<dbReference type="GO" id="GO:0005886">
    <property type="term" value="C:plasma membrane"/>
    <property type="evidence" value="ECO:0007669"/>
    <property type="project" value="UniProtKB-SubCell"/>
</dbReference>
<dbReference type="GO" id="GO:0015031">
    <property type="term" value="P:protein transport"/>
    <property type="evidence" value="ECO:0007669"/>
    <property type="project" value="UniProtKB-UniRule"/>
</dbReference>
<evidence type="ECO:0000256" key="7">
    <source>
        <dbReference type="ARBA" id="ARBA00022927"/>
    </source>
</evidence>
<keyword evidence="5 10" id="KW-0997">Cell inner membrane</keyword>
<evidence type="ECO:0000256" key="5">
    <source>
        <dbReference type="ARBA" id="ARBA00022519"/>
    </source>
</evidence>
<comment type="subcellular location">
    <subcellularLocation>
        <location evidence="1 10">Cell inner membrane</location>
        <topology evidence="1 10">Single-pass membrane protein</topology>
        <orientation evidence="1 10">Periplasmic side</orientation>
    </subcellularLocation>
</comment>
<proteinExistence type="inferred from homology"/>
<dbReference type="InterPro" id="IPR003538">
    <property type="entry name" value="TonB"/>
</dbReference>
<evidence type="ECO:0000313" key="14">
    <source>
        <dbReference type="Proteomes" id="UP000219285"/>
    </source>
</evidence>
<dbReference type="InterPro" id="IPR051045">
    <property type="entry name" value="TonB-dependent_transducer"/>
</dbReference>
<dbReference type="PRINTS" id="PR01374">
    <property type="entry name" value="TONBPROTEIN"/>
</dbReference>
<protein>
    <recommendedName>
        <fullName evidence="10">Protein TonB</fullName>
    </recommendedName>
</protein>
<dbReference type="KEGG" id="apel:CA267_005590"/>
<feature type="signal peptide" evidence="11">
    <location>
        <begin position="1"/>
        <end position="23"/>
    </location>
</feature>
<dbReference type="EMBL" id="CP052766">
    <property type="protein sequence ID" value="QJR80286.1"/>
    <property type="molecule type" value="Genomic_DNA"/>
</dbReference>
<dbReference type="Proteomes" id="UP000219285">
    <property type="component" value="Chromosome"/>
</dbReference>
<feature type="chain" id="PRO_5027078948" description="Protein TonB" evidence="11">
    <location>
        <begin position="24"/>
        <end position="376"/>
    </location>
</feature>
<evidence type="ECO:0000256" key="10">
    <source>
        <dbReference type="RuleBase" id="RU362123"/>
    </source>
</evidence>
<dbReference type="PROSITE" id="PS52015">
    <property type="entry name" value="TONB_CTD"/>
    <property type="match status" value="1"/>
</dbReference>
<evidence type="ECO:0000313" key="13">
    <source>
        <dbReference type="EMBL" id="QJR80286.1"/>
    </source>
</evidence>
<dbReference type="NCBIfam" id="TIGR01352">
    <property type="entry name" value="tonB_Cterm"/>
    <property type="match status" value="1"/>
</dbReference>
<evidence type="ECO:0000256" key="4">
    <source>
        <dbReference type="ARBA" id="ARBA00022475"/>
    </source>
</evidence>
<keyword evidence="4 10" id="KW-1003">Cell membrane</keyword>
<comment type="similarity">
    <text evidence="2 10">Belongs to the TonB family.</text>
</comment>
<dbReference type="SUPFAM" id="SSF48452">
    <property type="entry name" value="TPR-like"/>
    <property type="match status" value="1"/>
</dbReference>
<dbReference type="RefSeq" id="WP_075608403.1">
    <property type="nucleotide sequence ID" value="NZ_CP052766.1"/>
</dbReference>
<keyword evidence="6" id="KW-0812">Transmembrane</keyword>
<keyword evidence="9" id="KW-0472">Membrane</keyword>
<dbReference type="Pfam" id="PF03544">
    <property type="entry name" value="TonB_C"/>
    <property type="match status" value="1"/>
</dbReference>
<evidence type="ECO:0000256" key="9">
    <source>
        <dbReference type="ARBA" id="ARBA00023136"/>
    </source>
</evidence>
<keyword evidence="11" id="KW-0732">Signal</keyword>
<keyword evidence="8" id="KW-1133">Transmembrane helix</keyword>
<dbReference type="GO" id="GO:0031992">
    <property type="term" value="F:energy transducer activity"/>
    <property type="evidence" value="ECO:0007669"/>
    <property type="project" value="InterPro"/>
</dbReference>
<evidence type="ECO:0000256" key="11">
    <source>
        <dbReference type="SAM" id="SignalP"/>
    </source>
</evidence>
<dbReference type="PANTHER" id="PTHR33446:SF14">
    <property type="entry name" value="PROTEIN TONB"/>
    <property type="match status" value="1"/>
</dbReference>
<dbReference type="Gene3D" id="3.30.1150.10">
    <property type="match status" value="1"/>
</dbReference>
<dbReference type="SUPFAM" id="SSF74653">
    <property type="entry name" value="TolA/TonB C-terminal domain"/>
    <property type="match status" value="1"/>
</dbReference>
<dbReference type="GO" id="GO:0015891">
    <property type="term" value="P:siderophore transport"/>
    <property type="evidence" value="ECO:0007669"/>
    <property type="project" value="InterPro"/>
</dbReference>
<evidence type="ECO:0000256" key="1">
    <source>
        <dbReference type="ARBA" id="ARBA00004383"/>
    </source>
</evidence>
<reference evidence="14" key="1">
    <citation type="submission" date="2014-12" db="EMBL/GenBank/DDBJ databases">
        <title>Complete genome sequence of a multi-drug resistant Klebsiella pneumoniae.</title>
        <authorList>
            <person name="Hua X."/>
            <person name="Chen Q."/>
            <person name="Li X."/>
            <person name="Feng Y."/>
            <person name="Ruan Z."/>
            <person name="Yu Y."/>
        </authorList>
    </citation>
    <scope>NUCLEOTIDE SEQUENCE [LARGE SCALE GENOMIC DNA]</scope>
    <source>
        <strain evidence="14">5.12</strain>
    </source>
</reference>
<dbReference type="AlphaFoldDB" id="A0A6M4MDR2"/>
<gene>
    <name evidence="13" type="ORF">CA267_005590</name>
</gene>
<dbReference type="GO" id="GO:0055085">
    <property type="term" value="P:transmembrane transport"/>
    <property type="evidence" value="ECO:0007669"/>
    <property type="project" value="InterPro"/>
</dbReference>
<dbReference type="InterPro" id="IPR037682">
    <property type="entry name" value="TonB_C"/>
</dbReference>
<keyword evidence="10" id="KW-0735">Signal-anchor</keyword>
<keyword evidence="14" id="KW-1185">Reference proteome</keyword>
<keyword evidence="3 10" id="KW-0813">Transport</keyword>
<evidence type="ECO:0000256" key="3">
    <source>
        <dbReference type="ARBA" id="ARBA00022448"/>
    </source>
</evidence>
<dbReference type="GO" id="GO:0030288">
    <property type="term" value="C:outer membrane-bounded periplasmic space"/>
    <property type="evidence" value="ECO:0007669"/>
    <property type="project" value="InterPro"/>
</dbReference>
<feature type="domain" description="TonB C-terminal" evidence="12">
    <location>
        <begin position="283"/>
        <end position="376"/>
    </location>
</feature>
<evidence type="ECO:0000256" key="8">
    <source>
        <dbReference type="ARBA" id="ARBA00022989"/>
    </source>
</evidence>
<accession>A0A6M4MDR2</accession>
<dbReference type="InterPro" id="IPR011990">
    <property type="entry name" value="TPR-like_helical_dom_sf"/>
</dbReference>
<sequence>MRPSLISFCVVMAASSFTLLADAKEDTFSDVYHAYESSLGQDDTDARETLAKKALALGQVKFGKDSENTANLTYNYANALTANKKYEQATEVFEQVAEQYEDLYGYESPELFTFYVDTILALQEAPSQPQADYSKLRQKFLKRVIMDTDDVLEEHQDPDLAARLYYQGSRALSREGNLPVYASTASQFMEQAVKHVEDIAGTFAVRTLEVKFIQGAVLAVSRNRYAAIERYEEVAQAFDNNVSFSHPYALASHAKLVNLYEQEGESEKATQHCVAIGKMTPWEENQEPTPLYRKNPVYPQHALRHSISGYVRLKFNIDEQGFVRNPEVLEAEGASQFKNASLQALEQWRYAPKFENGKPVPAEDNVVQLDFKVSYH</sequence>
<evidence type="ECO:0000259" key="12">
    <source>
        <dbReference type="PROSITE" id="PS52015"/>
    </source>
</evidence>
<organism evidence="13 14">
    <name type="scientific">Alteromonas pelagimontana</name>
    <dbReference type="NCBI Taxonomy" id="1858656"/>
    <lineage>
        <taxon>Bacteria</taxon>
        <taxon>Pseudomonadati</taxon>
        <taxon>Pseudomonadota</taxon>
        <taxon>Gammaproteobacteria</taxon>
        <taxon>Alteromonadales</taxon>
        <taxon>Alteromonadaceae</taxon>
        <taxon>Alteromonas/Salinimonas group</taxon>
        <taxon>Alteromonas</taxon>
    </lineage>
</organism>